<dbReference type="AlphaFoldDB" id="A0AA43QID8"/>
<dbReference type="InterPro" id="IPR006094">
    <property type="entry name" value="Oxid_FAD_bind_N"/>
</dbReference>
<gene>
    <name evidence="6" type="ORF">OHK93_005503</name>
</gene>
<name>A0AA43QID8_9LECA</name>
<evidence type="ECO:0000259" key="5">
    <source>
        <dbReference type="PROSITE" id="PS51387"/>
    </source>
</evidence>
<dbReference type="InterPro" id="IPR036318">
    <property type="entry name" value="FAD-bd_PCMH-like_sf"/>
</dbReference>
<evidence type="ECO:0000256" key="4">
    <source>
        <dbReference type="ARBA" id="ARBA00023002"/>
    </source>
</evidence>
<evidence type="ECO:0000256" key="3">
    <source>
        <dbReference type="ARBA" id="ARBA00022827"/>
    </source>
</evidence>
<dbReference type="PANTHER" id="PTHR42973:SF22">
    <property type="entry name" value="FAD-BINDING PCMH-TYPE DOMAIN-CONTAINING PROTEIN-RELATED"/>
    <property type="match status" value="1"/>
</dbReference>
<evidence type="ECO:0000256" key="2">
    <source>
        <dbReference type="ARBA" id="ARBA00022630"/>
    </source>
</evidence>
<dbReference type="EMBL" id="JAPUFD010000003">
    <property type="protein sequence ID" value="MDI1486277.1"/>
    <property type="molecule type" value="Genomic_DNA"/>
</dbReference>
<dbReference type="GO" id="GO:0071949">
    <property type="term" value="F:FAD binding"/>
    <property type="evidence" value="ECO:0007669"/>
    <property type="project" value="InterPro"/>
</dbReference>
<comment type="similarity">
    <text evidence="1">Belongs to the oxygen-dependent FAD-linked oxidoreductase family.</text>
</comment>
<keyword evidence="3" id="KW-0274">FAD</keyword>
<dbReference type="Gene3D" id="3.40.462.20">
    <property type="match status" value="1"/>
</dbReference>
<accession>A0AA43QID8</accession>
<reference evidence="6" key="1">
    <citation type="journal article" date="2023" name="Genome Biol. Evol.">
        <title>First Whole Genome Sequence and Flow Cytometry Genome Size Data for the Lichen-Forming Fungus Ramalina farinacea (Ascomycota).</title>
        <authorList>
            <person name="Llewellyn T."/>
            <person name="Mian S."/>
            <person name="Hill R."/>
            <person name="Leitch I.J."/>
            <person name="Gaya E."/>
        </authorList>
    </citation>
    <scope>NUCLEOTIDE SEQUENCE</scope>
    <source>
        <strain evidence="6">LIQ254RAFAR</strain>
    </source>
</reference>
<dbReference type="SUPFAM" id="SSF56176">
    <property type="entry name" value="FAD-binding/transporter-associated domain-like"/>
    <property type="match status" value="1"/>
</dbReference>
<dbReference type="GO" id="GO:0016491">
    <property type="term" value="F:oxidoreductase activity"/>
    <property type="evidence" value="ECO:0007669"/>
    <property type="project" value="UniProtKB-KW"/>
</dbReference>
<organism evidence="6 7">
    <name type="scientific">Ramalina farinacea</name>
    <dbReference type="NCBI Taxonomy" id="258253"/>
    <lineage>
        <taxon>Eukaryota</taxon>
        <taxon>Fungi</taxon>
        <taxon>Dikarya</taxon>
        <taxon>Ascomycota</taxon>
        <taxon>Pezizomycotina</taxon>
        <taxon>Lecanoromycetes</taxon>
        <taxon>OSLEUM clade</taxon>
        <taxon>Lecanoromycetidae</taxon>
        <taxon>Lecanorales</taxon>
        <taxon>Lecanorineae</taxon>
        <taxon>Ramalinaceae</taxon>
        <taxon>Ramalina</taxon>
    </lineage>
</organism>
<evidence type="ECO:0000313" key="7">
    <source>
        <dbReference type="Proteomes" id="UP001161017"/>
    </source>
</evidence>
<dbReference type="PANTHER" id="PTHR42973">
    <property type="entry name" value="BINDING OXIDOREDUCTASE, PUTATIVE (AFU_ORTHOLOGUE AFUA_1G17690)-RELATED"/>
    <property type="match status" value="1"/>
</dbReference>
<dbReference type="InterPro" id="IPR016169">
    <property type="entry name" value="FAD-bd_PCMH_sub2"/>
</dbReference>
<dbReference type="PROSITE" id="PS51387">
    <property type="entry name" value="FAD_PCMH"/>
    <property type="match status" value="1"/>
</dbReference>
<evidence type="ECO:0000256" key="1">
    <source>
        <dbReference type="ARBA" id="ARBA00005466"/>
    </source>
</evidence>
<comment type="caution">
    <text evidence="6">The sequence shown here is derived from an EMBL/GenBank/DDBJ whole genome shotgun (WGS) entry which is preliminary data.</text>
</comment>
<dbReference type="InterPro" id="IPR016166">
    <property type="entry name" value="FAD-bd_PCMH"/>
</dbReference>
<proteinExistence type="inferred from homology"/>
<feature type="domain" description="FAD-binding PCMH-type" evidence="5">
    <location>
        <begin position="1"/>
        <end position="151"/>
    </location>
</feature>
<protein>
    <recommendedName>
        <fullName evidence="5">FAD-binding PCMH-type domain-containing protein</fullName>
    </recommendedName>
</protein>
<evidence type="ECO:0000313" key="6">
    <source>
        <dbReference type="EMBL" id="MDI1486277.1"/>
    </source>
</evidence>
<dbReference type="InterPro" id="IPR050416">
    <property type="entry name" value="FAD-linked_Oxidoreductase"/>
</dbReference>
<dbReference type="Pfam" id="PF01565">
    <property type="entry name" value="FAD_binding_4"/>
    <property type="match status" value="1"/>
</dbReference>
<keyword evidence="7" id="KW-1185">Reference proteome</keyword>
<sequence>MAQANAANIQDGVTIDLSGLNQFIISDDKSLATVGPGLRWGEVYQKLEAYGLAFPGGRSGQVGVGGYLLGGMSIWKSPNRAQANRGLTGGSSYFIPHGFGCDNVAAYQIVLASGTILTVTASTHGDLFKALKGGSSNFGIVTSYVIRPFPLGGIWGGNMNYLAEATVDQQLKAFNEFAGNEKFDTNAAVQMSIAFAPSIGNVFVDQAFYALPQVNPPALQPFTNIQPQAGNETALSTLAPFAIADAKASPDGSRQMTWALSFENDLQTLHALYAAFNASIASIADVTGIGWAVTLEPLPITFLQGSTRLGGNLLNLPTSPRGNALVLCDSSFSWTNENDTTTVRNAGLKLLNDINTSAKQLGTYNEWIDINHADITQDPIASFGPANKAFLQVTSRKYDPSGVFQNQVPGGFKVFP</sequence>
<dbReference type="Proteomes" id="UP001161017">
    <property type="component" value="Unassembled WGS sequence"/>
</dbReference>
<dbReference type="Gene3D" id="3.30.465.10">
    <property type="match status" value="2"/>
</dbReference>
<keyword evidence="2" id="KW-0285">Flavoprotein</keyword>
<keyword evidence="4" id="KW-0560">Oxidoreductase</keyword>